<organism evidence="2 3">
    <name type="scientific">Parastrongyloides trichosuri</name>
    <name type="common">Possum-specific nematode worm</name>
    <dbReference type="NCBI Taxonomy" id="131310"/>
    <lineage>
        <taxon>Eukaryota</taxon>
        <taxon>Metazoa</taxon>
        <taxon>Ecdysozoa</taxon>
        <taxon>Nematoda</taxon>
        <taxon>Chromadorea</taxon>
        <taxon>Rhabditida</taxon>
        <taxon>Tylenchina</taxon>
        <taxon>Panagrolaimomorpha</taxon>
        <taxon>Strongyloidoidea</taxon>
        <taxon>Strongyloididae</taxon>
        <taxon>Parastrongyloides</taxon>
    </lineage>
</organism>
<evidence type="ECO:0000256" key="1">
    <source>
        <dbReference type="SAM" id="MobiDB-lite"/>
    </source>
</evidence>
<sequence>MNSTMNGTYIIPSTNRTVNPKLVNKTRVHGNDINQDSSTPSKPRKKSKATSVGNSNTDTSQDDNNSYGSKINGYLHENKTKILSELLDKIKDLIMLLAAK</sequence>
<feature type="region of interest" description="Disordered" evidence="1">
    <location>
        <begin position="1"/>
        <end position="70"/>
    </location>
</feature>
<accession>A0A0N4ZJE1</accession>
<reference evidence="3" key="1">
    <citation type="submission" date="2017-02" db="UniProtKB">
        <authorList>
            <consortium name="WormBaseParasite"/>
        </authorList>
    </citation>
    <scope>IDENTIFICATION</scope>
</reference>
<feature type="compositionally biased region" description="Polar residues" evidence="1">
    <location>
        <begin position="1"/>
        <end position="18"/>
    </location>
</feature>
<feature type="compositionally biased region" description="Low complexity" evidence="1">
    <location>
        <begin position="49"/>
        <end position="66"/>
    </location>
</feature>
<dbReference type="WBParaSite" id="PTRK_0000807300.1">
    <property type="protein sequence ID" value="PTRK_0000807300.1"/>
    <property type="gene ID" value="PTRK_0000807300"/>
</dbReference>
<proteinExistence type="predicted"/>
<keyword evidence="2" id="KW-1185">Reference proteome</keyword>
<name>A0A0N4ZJE1_PARTI</name>
<dbReference type="AlphaFoldDB" id="A0A0N4ZJE1"/>
<dbReference type="Proteomes" id="UP000038045">
    <property type="component" value="Unplaced"/>
</dbReference>
<evidence type="ECO:0000313" key="2">
    <source>
        <dbReference type="Proteomes" id="UP000038045"/>
    </source>
</evidence>
<evidence type="ECO:0000313" key="3">
    <source>
        <dbReference type="WBParaSite" id="PTRK_0000807300.1"/>
    </source>
</evidence>
<protein>
    <submittedName>
        <fullName evidence="3">Neogenin_C domain-containing protein</fullName>
    </submittedName>
</protein>